<evidence type="ECO:0000259" key="5">
    <source>
        <dbReference type="SMART" id="SM00385"/>
    </source>
</evidence>
<dbReference type="InterPro" id="IPR036915">
    <property type="entry name" value="Cyclin-like_sf"/>
</dbReference>
<dbReference type="STRING" id="33114.A0A2G2W8T6"/>
<accession>A0A2G2W8T6</accession>
<protein>
    <submittedName>
        <fullName evidence="6">Cyclin-B2-4</fullName>
    </submittedName>
</protein>
<name>A0A2G2W8T6_CAPBA</name>
<dbReference type="EMBL" id="MLFT02000008">
    <property type="protein sequence ID" value="PHT41617.1"/>
    <property type="molecule type" value="Genomic_DNA"/>
</dbReference>
<comment type="caution">
    <text evidence="6">The sequence shown here is derived from an EMBL/GenBank/DDBJ whole genome shotgun (WGS) entry which is preliminary data.</text>
</comment>
<feature type="domain" description="Cyclin-like" evidence="5">
    <location>
        <begin position="118"/>
        <end position="200"/>
    </location>
</feature>
<evidence type="ECO:0000256" key="2">
    <source>
        <dbReference type="ARBA" id="ARBA00023127"/>
    </source>
</evidence>
<reference evidence="6 7" key="1">
    <citation type="journal article" date="2017" name="Genome Biol.">
        <title>New reference genome sequences of hot pepper reveal the massive evolution of plant disease-resistance genes by retroduplication.</title>
        <authorList>
            <person name="Kim S."/>
            <person name="Park J."/>
            <person name="Yeom S.I."/>
            <person name="Kim Y.M."/>
            <person name="Seo E."/>
            <person name="Kim K.T."/>
            <person name="Kim M.S."/>
            <person name="Lee J.M."/>
            <person name="Cheong K."/>
            <person name="Shin H.S."/>
            <person name="Kim S.B."/>
            <person name="Han K."/>
            <person name="Lee J."/>
            <person name="Park M."/>
            <person name="Lee H.A."/>
            <person name="Lee H.Y."/>
            <person name="Lee Y."/>
            <person name="Oh S."/>
            <person name="Lee J.H."/>
            <person name="Choi E."/>
            <person name="Choi E."/>
            <person name="Lee S.E."/>
            <person name="Jeon J."/>
            <person name="Kim H."/>
            <person name="Choi G."/>
            <person name="Song H."/>
            <person name="Lee J."/>
            <person name="Lee S.C."/>
            <person name="Kwon J.K."/>
            <person name="Lee H.Y."/>
            <person name="Koo N."/>
            <person name="Hong Y."/>
            <person name="Kim R.W."/>
            <person name="Kang W.H."/>
            <person name="Huh J.H."/>
            <person name="Kang B.C."/>
            <person name="Yang T.J."/>
            <person name="Lee Y.H."/>
            <person name="Bennetzen J.L."/>
            <person name="Choi D."/>
        </authorList>
    </citation>
    <scope>NUCLEOTIDE SEQUENCE [LARGE SCALE GENOMIC DNA]</scope>
    <source>
        <strain evidence="7">cv. PBC81</strain>
    </source>
</reference>
<keyword evidence="7" id="KW-1185">Reference proteome</keyword>
<dbReference type="InterPro" id="IPR039361">
    <property type="entry name" value="Cyclin"/>
</dbReference>
<keyword evidence="2 4" id="KW-0195">Cyclin</keyword>
<evidence type="ECO:0000256" key="1">
    <source>
        <dbReference type="ARBA" id="ARBA00022618"/>
    </source>
</evidence>
<dbReference type="InterPro" id="IPR006671">
    <property type="entry name" value="Cyclin_N"/>
</dbReference>
<evidence type="ECO:0000256" key="4">
    <source>
        <dbReference type="RuleBase" id="RU000383"/>
    </source>
</evidence>
<dbReference type="FunFam" id="1.10.472.10:FF:000001">
    <property type="entry name" value="G2/mitotic-specific cyclin"/>
    <property type="match status" value="1"/>
</dbReference>
<feature type="non-terminal residue" evidence="6">
    <location>
        <position position="1"/>
    </location>
</feature>
<dbReference type="SUPFAM" id="SSF47954">
    <property type="entry name" value="Cyclin-like"/>
    <property type="match status" value="1"/>
</dbReference>
<keyword evidence="1" id="KW-0132">Cell division</keyword>
<evidence type="ECO:0000313" key="6">
    <source>
        <dbReference type="EMBL" id="PHT41617.1"/>
    </source>
</evidence>
<proteinExistence type="inferred from homology"/>
<dbReference type="AlphaFoldDB" id="A0A2G2W8T6"/>
<keyword evidence="3" id="KW-0131">Cell cycle</keyword>
<dbReference type="SMART" id="SM00385">
    <property type="entry name" value="CYCLIN"/>
    <property type="match status" value="1"/>
</dbReference>
<gene>
    <name evidence="6" type="ORF">CQW23_20471</name>
</gene>
<dbReference type="Gene3D" id="1.10.472.10">
    <property type="entry name" value="Cyclin-like"/>
    <property type="match status" value="2"/>
</dbReference>
<organism evidence="6 7">
    <name type="scientific">Capsicum baccatum</name>
    <name type="common">Peruvian pepper</name>
    <dbReference type="NCBI Taxonomy" id="33114"/>
    <lineage>
        <taxon>Eukaryota</taxon>
        <taxon>Viridiplantae</taxon>
        <taxon>Streptophyta</taxon>
        <taxon>Embryophyta</taxon>
        <taxon>Tracheophyta</taxon>
        <taxon>Spermatophyta</taxon>
        <taxon>Magnoliopsida</taxon>
        <taxon>eudicotyledons</taxon>
        <taxon>Gunneridae</taxon>
        <taxon>Pentapetalae</taxon>
        <taxon>asterids</taxon>
        <taxon>lamiids</taxon>
        <taxon>Solanales</taxon>
        <taxon>Solanaceae</taxon>
        <taxon>Solanoideae</taxon>
        <taxon>Capsiceae</taxon>
        <taxon>Capsicum</taxon>
    </lineage>
</organism>
<dbReference type="PANTHER" id="PTHR10177">
    <property type="entry name" value="CYCLINS"/>
    <property type="match status" value="1"/>
</dbReference>
<sequence length="289" mass="32930">KLAAQIANKQQKTAIEVTKPLIPVARIINETEDCIIVDVEDYKATGYSDVPMFVQHTEAMMEEIDMMDEKIEMEDAEDWSVVDIDSSDKKNELIVVEYIDDIYAYYKKAELEMLSSLFLFVRYKFELMEETLYLTMNLIDRLLTVQSVIRKKLQLVGITTLLFACKYEEVYVPEVEDLILISDKAYARKEVLEIEKLMVNALQFNMTVPTTYVFMRRFLKASQSDIKLSLLLSALSVYPGSGTQPARNIAATTRIKFCSGKGEGCCNSRAWLRVKGLELGISVSMIKAS</sequence>
<dbReference type="GO" id="GO:0051301">
    <property type="term" value="P:cell division"/>
    <property type="evidence" value="ECO:0007669"/>
    <property type="project" value="UniProtKB-KW"/>
</dbReference>
<dbReference type="InterPro" id="IPR013763">
    <property type="entry name" value="Cyclin-like_dom"/>
</dbReference>
<comment type="similarity">
    <text evidence="4">Belongs to the cyclin family.</text>
</comment>
<dbReference type="Proteomes" id="UP000224567">
    <property type="component" value="Unassembled WGS sequence"/>
</dbReference>
<evidence type="ECO:0000313" key="7">
    <source>
        <dbReference type="Proteomes" id="UP000224567"/>
    </source>
</evidence>
<dbReference type="Pfam" id="PF00134">
    <property type="entry name" value="Cyclin_N"/>
    <property type="match status" value="1"/>
</dbReference>
<reference evidence="7" key="2">
    <citation type="journal article" date="2017" name="J. Anim. Genet.">
        <title>Multiple reference genome sequences of hot pepper reveal the massive evolution of plant disease resistance genes by retroduplication.</title>
        <authorList>
            <person name="Kim S."/>
            <person name="Park J."/>
            <person name="Yeom S.-I."/>
            <person name="Kim Y.-M."/>
            <person name="Seo E."/>
            <person name="Kim K.-T."/>
            <person name="Kim M.-S."/>
            <person name="Lee J.M."/>
            <person name="Cheong K."/>
            <person name="Shin H.-S."/>
            <person name="Kim S.-B."/>
            <person name="Han K."/>
            <person name="Lee J."/>
            <person name="Park M."/>
            <person name="Lee H.-A."/>
            <person name="Lee H.-Y."/>
            <person name="Lee Y."/>
            <person name="Oh S."/>
            <person name="Lee J.H."/>
            <person name="Choi E."/>
            <person name="Choi E."/>
            <person name="Lee S.E."/>
            <person name="Jeon J."/>
            <person name="Kim H."/>
            <person name="Choi G."/>
            <person name="Song H."/>
            <person name="Lee J."/>
            <person name="Lee S.-C."/>
            <person name="Kwon J.-K."/>
            <person name="Lee H.-Y."/>
            <person name="Koo N."/>
            <person name="Hong Y."/>
            <person name="Kim R.W."/>
            <person name="Kang W.-H."/>
            <person name="Huh J.H."/>
            <person name="Kang B.-C."/>
            <person name="Yang T.-J."/>
            <person name="Lee Y.-H."/>
            <person name="Bennetzen J.L."/>
            <person name="Choi D."/>
        </authorList>
    </citation>
    <scope>NUCLEOTIDE SEQUENCE [LARGE SCALE GENOMIC DNA]</scope>
    <source>
        <strain evidence="7">cv. PBC81</strain>
    </source>
</reference>
<evidence type="ECO:0000256" key="3">
    <source>
        <dbReference type="ARBA" id="ARBA00023306"/>
    </source>
</evidence>
<dbReference type="OrthoDB" id="1739800at2759"/>